<gene>
    <name evidence="2" type="ORF">KOF26_11190</name>
</gene>
<dbReference type="InterPro" id="IPR006016">
    <property type="entry name" value="UspA"/>
</dbReference>
<evidence type="ECO:0000313" key="2">
    <source>
        <dbReference type="EMBL" id="MBU3078434.1"/>
    </source>
</evidence>
<dbReference type="EMBL" id="JAHKRT010000005">
    <property type="protein sequence ID" value="MBU3078434.1"/>
    <property type="molecule type" value="Genomic_DNA"/>
</dbReference>
<feature type="domain" description="UspA" evidence="1">
    <location>
        <begin position="2"/>
        <end position="138"/>
    </location>
</feature>
<reference evidence="2 3" key="1">
    <citation type="submission" date="2021-06" db="EMBL/GenBank/DDBJ databases">
        <title>Sphingomonas sp. XMGL2, whole genome shotgun sequencing project.</title>
        <authorList>
            <person name="Zhao G."/>
            <person name="Shen L."/>
        </authorList>
    </citation>
    <scope>NUCLEOTIDE SEQUENCE [LARGE SCALE GENOMIC DNA]</scope>
    <source>
        <strain evidence="2 3">XMGL2</strain>
    </source>
</reference>
<protein>
    <submittedName>
        <fullName evidence="2">Universal stress protein</fullName>
    </submittedName>
</protein>
<evidence type="ECO:0000259" key="1">
    <source>
        <dbReference type="Pfam" id="PF00582"/>
    </source>
</evidence>
<dbReference type="RefSeq" id="WP_216324644.1">
    <property type="nucleotide sequence ID" value="NZ_JAHKRT010000005.1"/>
</dbReference>
<accession>A0ABS6BJG0</accession>
<dbReference type="Proteomes" id="UP000776276">
    <property type="component" value="Unassembled WGS sequence"/>
</dbReference>
<organism evidence="2 3">
    <name type="scientific">Sphingomonas quercus</name>
    <dbReference type="NCBI Taxonomy" id="2842451"/>
    <lineage>
        <taxon>Bacteria</taxon>
        <taxon>Pseudomonadati</taxon>
        <taxon>Pseudomonadota</taxon>
        <taxon>Alphaproteobacteria</taxon>
        <taxon>Sphingomonadales</taxon>
        <taxon>Sphingomonadaceae</taxon>
        <taxon>Sphingomonas</taxon>
    </lineage>
</organism>
<evidence type="ECO:0000313" key="3">
    <source>
        <dbReference type="Proteomes" id="UP000776276"/>
    </source>
</evidence>
<keyword evidence="3" id="KW-1185">Reference proteome</keyword>
<sequence>MRTYLVVIDETAEARMALRFAARRAAKTGGGVDILAVVPRQEFVQWGGVQAAMEEEARLRAEALVAQAAGELVEELGLHPTLIVREGEPAPTILAVIGERPDIAALVLGAGAGASPGPLVTHFSTRVSSMPCPLMLIPGTLADEALDRLS</sequence>
<proteinExistence type="predicted"/>
<dbReference type="Pfam" id="PF00582">
    <property type="entry name" value="Usp"/>
    <property type="match status" value="1"/>
</dbReference>
<name>A0ABS6BJG0_9SPHN</name>
<comment type="caution">
    <text evidence="2">The sequence shown here is derived from an EMBL/GenBank/DDBJ whole genome shotgun (WGS) entry which is preliminary data.</text>
</comment>